<keyword evidence="2" id="KW-1185">Reference proteome</keyword>
<name>A0A1B7L487_9ENTR</name>
<dbReference type="SUPFAM" id="SSF53067">
    <property type="entry name" value="Actin-like ATPase domain"/>
    <property type="match status" value="1"/>
</dbReference>
<dbReference type="OrthoDB" id="6447548at2"/>
<dbReference type="EMBL" id="LYRP01000012">
    <property type="protein sequence ID" value="OAT77234.1"/>
    <property type="molecule type" value="Genomic_DNA"/>
</dbReference>
<gene>
    <name evidence="1" type="ORF">A9B99_07995</name>
</gene>
<evidence type="ECO:0000313" key="2">
    <source>
        <dbReference type="Proteomes" id="UP000078225"/>
    </source>
</evidence>
<dbReference type="AlphaFoldDB" id="A0A1B7L487"/>
<proteinExistence type="predicted"/>
<dbReference type="RefSeq" id="WP_064597956.1">
    <property type="nucleotide sequence ID" value="NZ_CP134782.1"/>
</dbReference>
<dbReference type="STRING" id="1691903.A9B99_07995"/>
<evidence type="ECO:0008006" key="3">
    <source>
        <dbReference type="Google" id="ProtNLM"/>
    </source>
</evidence>
<dbReference type="Proteomes" id="UP000078225">
    <property type="component" value="Unassembled WGS sequence"/>
</dbReference>
<dbReference type="InterPro" id="IPR043129">
    <property type="entry name" value="ATPase_NBD"/>
</dbReference>
<evidence type="ECO:0000313" key="1">
    <source>
        <dbReference type="EMBL" id="OAT77234.1"/>
    </source>
</evidence>
<comment type="caution">
    <text evidence="1">The sequence shown here is derived from an EMBL/GenBank/DDBJ whole genome shotgun (WGS) entry which is preliminary data.</text>
</comment>
<accession>A0A1B7L487</accession>
<dbReference type="Gene3D" id="3.30.420.40">
    <property type="match status" value="1"/>
</dbReference>
<dbReference type="Gene3D" id="3.30.1490.300">
    <property type="match status" value="1"/>
</dbReference>
<protein>
    <recommendedName>
        <fullName evidence="3">Pilus assembly protein HofM</fullName>
    </recommendedName>
</protein>
<sequence length="273" mass="30514">MCPAAQWQVGVDIQRDRLRAVAVQHRRYGWQLRGWWEWPVSHHSPDDTQQPSHADVVSALAALRLSLPYGYRIRVGIPTGRTLQQQMSLPAMAMTETDTCRYIGQMAAQQLDIPVSQLCWDYVARTATDSGSKSVSVATAPADVVARLQEYFTQSKCHLRAITPDALALAPYQALLGGSSWVIYRSQHDWLWYGPQQWGATRVSDVPEVPALLERLGCKSEHIHFCGPQEVLTEQPQERLDPYRLLHLVAPPLPENIDPFVIALGLALGGYPA</sequence>
<organism evidence="1 2">
    <name type="scientific">Mangrovibacter phragmitis</name>
    <dbReference type="NCBI Taxonomy" id="1691903"/>
    <lineage>
        <taxon>Bacteria</taxon>
        <taxon>Pseudomonadati</taxon>
        <taxon>Pseudomonadota</taxon>
        <taxon>Gammaproteobacteria</taxon>
        <taxon>Enterobacterales</taxon>
        <taxon>Enterobacteriaceae</taxon>
        <taxon>Mangrovibacter</taxon>
    </lineage>
</organism>
<reference evidence="2" key="1">
    <citation type="submission" date="2016-05" db="EMBL/GenBank/DDBJ databases">
        <authorList>
            <person name="Behera P."/>
            <person name="Vaishampayan P."/>
            <person name="Singh N."/>
            <person name="Raina V."/>
            <person name="Suar M."/>
            <person name="Pattnaik A."/>
            <person name="Rastogi G."/>
        </authorList>
    </citation>
    <scope>NUCLEOTIDE SEQUENCE [LARGE SCALE GENOMIC DNA]</scope>
    <source>
        <strain evidence="2">MP23</strain>
    </source>
</reference>